<reference evidence="6 7" key="1">
    <citation type="submission" date="2018-06" db="EMBL/GenBank/DDBJ databases">
        <title>Comparative genomics reveals the genomic features of Rhizophagus irregularis, R. cerebriforme, R. diaphanum and Gigaspora rosea, and their symbiotic lifestyle signature.</title>
        <authorList>
            <person name="Morin E."/>
            <person name="San Clemente H."/>
            <person name="Chen E.C.H."/>
            <person name="De La Providencia I."/>
            <person name="Hainaut M."/>
            <person name="Kuo A."/>
            <person name="Kohler A."/>
            <person name="Murat C."/>
            <person name="Tang N."/>
            <person name="Roy S."/>
            <person name="Loubradou J."/>
            <person name="Henrissat B."/>
            <person name="Grigoriev I.V."/>
            <person name="Corradi N."/>
            <person name="Roux C."/>
            <person name="Martin F.M."/>
        </authorList>
    </citation>
    <scope>NUCLEOTIDE SEQUENCE [LARGE SCALE GENOMIC DNA]</scope>
    <source>
        <strain evidence="6 7">DAOM 194757</strain>
    </source>
</reference>
<gene>
    <name evidence="6" type="ORF">C2G38_2241747</name>
</gene>
<dbReference type="PRINTS" id="PR00109">
    <property type="entry name" value="TYRKINASE"/>
</dbReference>
<dbReference type="STRING" id="44941.A0A397VQU5"/>
<feature type="region of interest" description="Disordered" evidence="4">
    <location>
        <begin position="862"/>
        <end position="893"/>
    </location>
</feature>
<dbReference type="InterPro" id="IPR011009">
    <property type="entry name" value="Kinase-like_dom_sf"/>
</dbReference>
<dbReference type="InterPro" id="IPR036770">
    <property type="entry name" value="Ankyrin_rpt-contain_sf"/>
</dbReference>
<feature type="compositionally biased region" description="Polar residues" evidence="4">
    <location>
        <begin position="869"/>
        <end position="893"/>
    </location>
</feature>
<feature type="compositionally biased region" description="Low complexity" evidence="4">
    <location>
        <begin position="568"/>
        <end position="579"/>
    </location>
</feature>
<protein>
    <recommendedName>
        <fullName evidence="5">Protein kinase domain-containing protein</fullName>
    </recommendedName>
</protein>
<feature type="compositionally biased region" description="Polar residues" evidence="4">
    <location>
        <begin position="580"/>
        <end position="618"/>
    </location>
</feature>
<name>A0A397VQU5_9GLOM</name>
<dbReference type="GO" id="GO:0097527">
    <property type="term" value="P:necroptotic signaling pathway"/>
    <property type="evidence" value="ECO:0007669"/>
    <property type="project" value="TreeGrafter"/>
</dbReference>
<evidence type="ECO:0000256" key="1">
    <source>
        <dbReference type="ARBA" id="ARBA00005843"/>
    </source>
</evidence>
<dbReference type="InterPro" id="IPR051681">
    <property type="entry name" value="Ser/Thr_Kinases-Pseudokinases"/>
</dbReference>
<proteinExistence type="inferred from homology"/>
<keyword evidence="3" id="KW-0067">ATP-binding</keyword>
<dbReference type="Proteomes" id="UP000266673">
    <property type="component" value="Unassembled WGS sequence"/>
</dbReference>
<comment type="similarity">
    <text evidence="1">Belongs to the protein kinase superfamily. TKL Ser/Thr protein kinase family.</text>
</comment>
<dbReference type="SUPFAM" id="SSF56112">
    <property type="entry name" value="Protein kinase-like (PK-like)"/>
    <property type="match status" value="1"/>
</dbReference>
<feature type="compositionally biased region" description="Polar residues" evidence="4">
    <location>
        <begin position="445"/>
        <end position="457"/>
    </location>
</feature>
<dbReference type="InterPro" id="IPR000719">
    <property type="entry name" value="Prot_kinase_dom"/>
</dbReference>
<dbReference type="Gene3D" id="1.25.40.20">
    <property type="entry name" value="Ankyrin repeat-containing domain"/>
    <property type="match status" value="2"/>
</dbReference>
<feature type="domain" description="Protein kinase" evidence="5">
    <location>
        <begin position="22"/>
        <end position="281"/>
    </location>
</feature>
<feature type="region of interest" description="Disordered" evidence="4">
    <location>
        <begin position="1202"/>
        <end position="1225"/>
    </location>
</feature>
<dbReference type="SMART" id="SM00248">
    <property type="entry name" value="ANK"/>
    <property type="match status" value="5"/>
</dbReference>
<accession>A0A397VQU5</accession>
<dbReference type="Gene3D" id="1.10.510.10">
    <property type="entry name" value="Transferase(Phosphotransferase) domain 1"/>
    <property type="match status" value="1"/>
</dbReference>
<evidence type="ECO:0000313" key="7">
    <source>
        <dbReference type="Proteomes" id="UP000266673"/>
    </source>
</evidence>
<dbReference type="GO" id="GO:0005524">
    <property type="term" value="F:ATP binding"/>
    <property type="evidence" value="ECO:0007669"/>
    <property type="project" value="UniProtKB-KW"/>
</dbReference>
<dbReference type="EMBL" id="QKWP01000197">
    <property type="protein sequence ID" value="RIB24890.1"/>
    <property type="molecule type" value="Genomic_DNA"/>
</dbReference>
<dbReference type="GO" id="GO:0004672">
    <property type="term" value="F:protein kinase activity"/>
    <property type="evidence" value="ECO:0007669"/>
    <property type="project" value="InterPro"/>
</dbReference>
<dbReference type="SUPFAM" id="SSF48403">
    <property type="entry name" value="Ankyrin repeat"/>
    <property type="match status" value="1"/>
</dbReference>
<evidence type="ECO:0000313" key="6">
    <source>
        <dbReference type="EMBL" id="RIB24890.1"/>
    </source>
</evidence>
<feature type="compositionally biased region" description="Polar residues" evidence="4">
    <location>
        <begin position="505"/>
        <end position="567"/>
    </location>
</feature>
<feature type="compositionally biased region" description="Basic and acidic residues" evidence="4">
    <location>
        <begin position="1202"/>
        <end position="1219"/>
    </location>
</feature>
<feature type="compositionally biased region" description="Low complexity" evidence="4">
    <location>
        <begin position="488"/>
        <end position="504"/>
    </location>
</feature>
<dbReference type="PROSITE" id="PS50011">
    <property type="entry name" value="PROTEIN_KINASE_DOM"/>
    <property type="match status" value="1"/>
</dbReference>
<feature type="compositionally biased region" description="Low complexity" evidence="4">
    <location>
        <begin position="431"/>
        <end position="444"/>
    </location>
</feature>
<dbReference type="OrthoDB" id="2403885at2759"/>
<evidence type="ECO:0000256" key="2">
    <source>
        <dbReference type="ARBA" id="ARBA00022741"/>
    </source>
</evidence>
<evidence type="ECO:0000259" key="5">
    <source>
        <dbReference type="PROSITE" id="PS50011"/>
    </source>
</evidence>
<feature type="compositionally biased region" description="Polar residues" evidence="4">
    <location>
        <begin position="477"/>
        <end position="487"/>
    </location>
</feature>
<dbReference type="PANTHER" id="PTHR44329">
    <property type="entry name" value="SERINE/THREONINE-PROTEIN KINASE TNNI3K-RELATED"/>
    <property type="match status" value="1"/>
</dbReference>
<dbReference type="InterPro" id="IPR002110">
    <property type="entry name" value="Ankyrin_rpt"/>
</dbReference>
<dbReference type="Pfam" id="PF07714">
    <property type="entry name" value="PK_Tyr_Ser-Thr"/>
    <property type="match status" value="1"/>
</dbReference>
<evidence type="ECO:0000256" key="3">
    <source>
        <dbReference type="ARBA" id="ARBA00022840"/>
    </source>
</evidence>
<comment type="caution">
    <text evidence="6">The sequence shown here is derived from an EMBL/GenBank/DDBJ whole genome shotgun (WGS) entry which is preliminary data.</text>
</comment>
<feature type="compositionally biased region" description="Low complexity" evidence="4">
    <location>
        <begin position="458"/>
        <end position="476"/>
    </location>
</feature>
<feature type="region of interest" description="Disordered" evidence="4">
    <location>
        <begin position="431"/>
        <end position="618"/>
    </location>
</feature>
<keyword evidence="2" id="KW-0547">Nucleotide-binding</keyword>
<keyword evidence="7" id="KW-1185">Reference proteome</keyword>
<dbReference type="AlphaFoldDB" id="A0A397VQU5"/>
<sequence>MLKWLNKAIQEDHIRFISYNDFQNVSPIARGAFGEVSKAKWKSGDKHVALKALLDNPDTKTEESFESFIRELKFIRHVDFCDNIIRFYGVSYDQKSSRYLMVIQYANGGNLRDFLSNNFNKLDWVTKISMGKHITSGLNAIHSENILHRDLHSKNIVIHDGKVMITDFGLSKSSLVSSNSVVTGMAAYVEPKCFKNPRHLRDKASDIYSLGVLLWEISSGRPPFKGQSILDIARQVLEGKREAPIPGTPTEYQAIYRQSWEYDPKNRPLLNDIRNKLDNMLIAWGVDPSEQSCLDALKPVNKKIINVNNRSNSPNNIGTPIAPQLGHINTNMAAMSINNQNPPSTNNNNINNINTYKPPERQGVATNLNQPNNFDQGNPRVMRPVGQNVGQNIMPGQTVVGQNQMSNNNHNQKIVDQHPIPINYNPTQNFNGQNQMPPNNPTQNFTGQNQMQPNHPTQNFNGQNQIPPNNPTQNFNGQNQMQSNHPTQNFNSQNQMPPNNPTQNFTGQNQMRPSHSTQNFNGQNQMPLNHPTQNFNGQNQILPNHPTQNFTGQNNLSSNHPTQNFAGQNQMPPNNPTQNFTGQNQVRPNHPTQNFNGQNQIPPNHPTQNFNSQNQMLPNHPTQNFNRQNSIPASTVQMPIINTFAGKSHLPNTFGQNQASNFTQQQQQQQPVVSNFGQNITQQPFIANNNRPNTFPQTHPNHIAPNPIQSAPVIPNVNLRSISPTPAPLNGGQQINQGTNTHFPNPNINPYMNPPPNNNNNIGNPTVNVHGNPQIQQNPHTQPIHPRVSPNMPQNVHPQKVTGFQTPNTPNSGVQTPNIEVQIPNYGVQTPNSGIQTPITTPNSGMQTPITAPNSGVQTPITAPIYGMPNTTPNSGSQTPLSSGGKQAPSPNDKSSYFTSVIDVCPLIQPCVEIKERYKKEYGTILGYEDTKECHAGYHAGFGDIEGLRYHFSRGIKVNGISRFTGTREHLVIIAARYCSRRKLIETFKLLKEYNANFKCCSNNTGKTALHYLYENPSLTRDLTDHKGLQKFHKYMKEAIEFLVDNGCDINAMDNSRQTILSYYLRDKFRHTEYAPIVLALLKKGADPNISSKSAAIQQYNAPNALFLAVKIGWPIEVLDALLNRGARGDIKDDKGDNLLVLAAREKQSTTIDWILETIPEASTRDNIEAAMKLCNRKDKNKLAKWKGSDGESKRRLVQENLELKRQLRTETEPSKETNYESASD</sequence>
<organism evidence="6 7">
    <name type="scientific">Gigaspora rosea</name>
    <dbReference type="NCBI Taxonomy" id="44941"/>
    <lineage>
        <taxon>Eukaryota</taxon>
        <taxon>Fungi</taxon>
        <taxon>Fungi incertae sedis</taxon>
        <taxon>Mucoromycota</taxon>
        <taxon>Glomeromycotina</taxon>
        <taxon>Glomeromycetes</taxon>
        <taxon>Diversisporales</taxon>
        <taxon>Gigasporaceae</taxon>
        <taxon>Gigaspora</taxon>
    </lineage>
</organism>
<evidence type="ECO:0000256" key="4">
    <source>
        <dbReference type="SAM" id="MobiDB-lite"/>
    </source>
</evidence>
<dbReference type="InterPro" id="IPR001245">
    <property type="entry name" value="Ser-Thr/Tyr_kinase_cat_dom"/>
</dbReference>
<dbReference type="PANTHER" id="PTHR44329:SF298">
    <property type="entry name" value="MIXED LINEAGE KINASE DOMAIN-LIKE PROTEIN"/>
    <property type="match status" value="1"/>
</dbReference>